<organism evidence="10 11">
    <name type="scientific">Dietzia timorensis</name>
    <dbReference type="NCBI Taxonomy" id="499555"/>
    <lineage>
        <taxon>Bacteria</taxon>
        <taxon>Bacillati</taxon>
        <taxon>Actinomycetota</taxon>
        <taxon>Actinomycetes</taxon>
        <taxon>Mycobacteriales</taxon>
        <taxon>Dietziaceae</taxon>
        <taxon>Dietzia</taxon>
    </lineage>
</organism>
<dbReference type="RefSeq" id="WP_067474518.1">
    <property type="nucleotide sequence ID" value="NZ_CP015961.1"/>
</dbReference>
<evidence type="ECO:0000256" key="2">
    <source>
        <dbReference type="ARBA" id="ARBA00023012"/>
    </source>
</evidence>
<dbReference type="EMBL" id="CP015961">
    <property type="protein sequence ID" value="ANI91481.1"/>
    <property type="molecule type" value="Genomic_DNA"/>
</dbReference>
<proteinExistence type="predicted"/>
<keyword evidence="3" id="KW-0805">Transcription regulation</keyword>
<dbReference type="Pfam" id="PF00486">
    <property type="entry name" value="Trans_reg_C"/>
    <property type="match status" value="1"/>
</dbReference>
<evidence type="ECO:0000256" key="3">
    <source>
        <dbReference type="ARBA" id="ARBA00023015"/>
    </source>
</evidence>
<evidence type="ECO:0000313" key="10">
    <source>
        <dbReference type="EMBL" id="ANI91481.1"/>
    </source>
</evidence>
<dbReference type="PROSITE" id="PS50110">
    <property type="entry name" value="RESPONSE_REGULATORY"/>
    <property type="match status" value="1"/>
</dbReference>
<dbReference type="SMART" id="SM00448">
    <property type="entry name" value="REC"/>
    <property type="match status" value="1"/>
</dbReference>
<dbReference type="SUPFAM" id="SSF52172">
    <property type="entry name" value="CheY-like"/>
    <property type="match status" value="1"/>
</dbReference>
<name>A0A173LJ51_9ACTN</name>
<dbReference type="GO" id="GO:0005829">
    <property type="term" value="C:cytosol"/>
    <property type="evidence" value="ECO:0007669"/>
    <property type="project" value="TreeGrafter"/>
</dbReference>
<evidence type="ECO:0000313" key="11">
    <source>
        <dbReference type="Proteomes" id="UP000186104"/>
    </source>
</evidence>
<dbReference type="GO" id="GO:0000156">
    <property type="term" value="F:phosphorelay response regulator activity"/>
    <property type="evidence" value="ECO:0007669"/>
    <property type="project" value="TreeGrafter"/>
</dbReference>
<dbReference type="GO" id="GO:0000976">
    <property type="term" value="F:transcription cis-regulatory region binding"/>
    <property type="evidence" value="ECO:0007669"/>
    <property type="project" value="TreeGrafter"/>
</dbReference>
<keyword evidence="11" id="KW-1185">Reference proteome</keyword>
<keyword evidence="4 7" id="KW-0238">DNA-binding</keyword>
<evidence type="ECO:0000259" key="8">
    <source>
        <dbReference type="PROSITE" id="PS50110"/>
    </source>
</evidence>
<keyword evidence="2" id="KW-0902">Two-component regulatory system</keyword>
<dbReference type="InterPro" id="IPR001867">
    <property type="entry name" value="OmpR/PhoB-type_DNA-bd"/>
</dbReference>
<dbReference type="GO" id="GO:0032993">
    <property type="term" value="C:protein-DNA complex"/>
    <property type="evidence" value="ECO:0007669"/>
    <property type="project" value="TreeGrafter"/>
</dbReference>
<dbReference type="Gene3D" id="3.40.50.2300">
    <property type="match status" value="1"/>
</dbReference>
<evidence type="ECO:0000259" key="9">
    <source>
        <dbReference type="PROSITE" id="PS51755"/>
    </source>
</evidence>
<feature type="domain" description="OmpR/PhoB-type" evidence="9">
    <location>
        <begin position="127"/>
        <end position="220"/>
    </location>
</feature>
<dbReference type="InterPro" id="IPR001789">
    <property type="entry name" value="Sig_transdc_resp-reg_receiver"/>
</dbReference>
<dbReference type="CDD" id="cd17624">
    <property type="entry name" value="REC_OmpR_PmrA-like"/>
    <property type="match status" value="1"/>
</dbReference>
<evidence type="ECO:0000256" key="5">
    <source>
        <dbReference type="ARBA" id="ARBA00023163"/>
    </source>
</evidence>
<evidence type="ECO:0000256" key="1">
    <source>
        <dbReference type="ARBA" id="ARBA00022553"/>
    </source>
</evidence>
<dbReference type="SMART" id="SM00862">
    <property type="entry name" value="Trans_reg_C"/>
    <property type="match status" value="1"/>
</dbReference>
<evidence type="ECO:0000256" key="7">
    <source>
        <dbReference type="PROSITE-ProRule" id="PRU01091"/>
    </source>
</evidence>
<protein>
    <submittedName>
        <fullName evidence="10">Transcriptional activator protein CopR</fullName>
    </submittedName>
</protein>
<dbReference type="GO" id="GO:0006355">
    <property type="term" value="P:regulation of DNA-templated transcription"/>
    <property type="evidence" value="ECO:0007669"/>
    <property type="project" value="InterPro"/>
</dbReference>
<reference evidence="10 11" key="1">
    <citation type="submission" date="2016-06" db="EMBL/GenBank/DDBJ databases">
        <title>Complete genome sequence of a saline-alkali tolerant type strain Dietzia timorensis ID05-A0528T.</title>
        <authorList>
            <person name="Wu X."/>
        </authorList>
    </citation>
    <scope>NUCLEOTIDE SEQUENCE [LARGE SCALE GENOMIC DNA]</scope>
    <source>
        <strain evidence="10 11">ID05-A0528</strain>
    </source>
</reference>
<keyword evidence="5" id="KW-0804">Transcription</keyword>
<dbReference type="Pfam" id="PF00072">
    <property type="entry name" value="Response_reg"/>
    <property type="match status" value="1"/>
</dbReference>
<dbReference type="FunFam" id="1.10.10.10:FF:000005">
    <property type="entry name" value="Two-component system response regulator"/>
    <property type="match status" value="1"/>
</dbReference>
<dbReference type="InterPro" id="IPR039420">
    <property type="entry name" value="WalR-like"/>
</dbReference>
<dbReference type="InterPro" id="IPR036388">
    <property type="entry name" value="WH-like_DNA-bd_sf"/>
</dbReference>
<dbReference type="InterPro" id="IPR011006">
    <property type="entry name" value="CheY-like_superfamily"/>
</dbReference>
<dbReference type="Gene3D" id="6.10.250.690">
    <property type="match status" value="1"/>
</dbReference>
<feature type="domain" description="Response regulatory" evidence="8">
    <location>
        <begin position="3"/>
        <end position="117"/>
    </location>
</feature>
<feature type="DNA-binding region" description="OmpR/PhoB-type" evidence="7">
    <location>
        <begin position="127"/>
        <end position="220"/>
    </location>
</feature>
<accession>A0A173LJ51</accession>
<evidence type="ECO:0000256" key="6">
    <source>
        <dbReference type="PROSITE-ProRule" id="PRU00169"/>
    </source>
</evidence>
<dbReference type="PANTHER" id="PTHR48111:SF38">
    <property type="entry name" value="TWO-COMPONENT RESPONSE REGULATOR"/>
    <property type="match status" value="1"/>
</dbReference>
<dbReference type="PANTHER" id="PTHR48111">
    <property type="entry name" value="REGULATOR OF RPOS"/>
    <property type="match status" value="1"/>
</dbReference>
<dbReference type="STRING" id="499555.BJL86_0679"/>
<dbReference type="KEGG" id="dtm:BJL86_0679"/>
<dbReference type="PROSITE" id="PS51755">
    <property type="entry name" value="OMPR_PHOB"/>
    <property type="match status" value="1"/>
</dbReference>
<dbReference type="OrthoDB" id="5242569at2"/>
<dbReference type="Gene3D" id="1.10.10.10">
    <property type="entry name" value="Winged helix-like DNA-binding domain superfamily/Winged helix DNA-binding domain"/>
    <property type="match status" value="1"/>
</dbReference>
<sequence length="220" mass="24244">MNRILIAEDDLRIVSFLEKGLRSAGFSTTHVGDGRSALEGLRSEQFDLVILDIGLPLLDGFEVLSRARGQGISTPVVVLTARDSVRDTVTGLTSGANDYLAKPFHFAELLARVQLRLHDGSSTHDEARALEHGGLRLDLLAHTAEVDGEPTNLTSREFSLLKVFLTHRGQVLSREQILDHVWGYDFDPASNVVDVYVRTLRKKIGADRLVTVRGAGYKMP</sequence>
<feature type="modified residue" description="4-aspartylphosphate" evidence="6">
    <location>
        <position position="52"/>
    </location>
</feature>
<keyword evidence="1 6" id="KW-0597">Phosphoprotein</keyword>
<evidence type="ECO:0000256" key="4">
    <source>
        <dbReference type="ARBA" id="ARBA00023125"/>
    </source>
</evidence>
<dbReference type="AlphaFoldDB" id="A0A173LJ51"/>
<dbReference type="Proteomes" id="UP000186104">
    <property type="component" value="Chromosome"/>
</dbReference>
<dbReference type="CDD" id="cd00383">
    <property type="entry name" value="trans_reg_C"/>
    <property type="match status" value="1"/>
</dbReference>
<gene>
    <name evidence="10" type="ORF">BJL86_0679</name>
</gene>